<keyword evidence="10" id="KW-1185">Reference proteome</keyword>
<dbReference type="Proteomes" id="UP000248925">
    <property type="component" value="Unassembled WGS sequence"/>
</dbReference>
<evidence type="ECO:0000256" key="1">
    <source>
        <dbReference type="ARBA" id="ARBA00004651"/>
    </source>
</evidence>
<keyword evidence="2 7" id="KW-0813">Transport</keyword>
<protein>
    <submittedName>
        <fullName evidence="9">ABC transporter permease</fullName>
    </submittedName>
</protein>
<dbReference type="Gene3D" id="1.10.3720.10">
    <property type="entry name" value="MetI-like"/>
    <property type="match status" value="1"/>
</dbReference>
<dbReference type="InterPro" id="IPR035906">
    <property type="entry name" value="MetI-like_sf"/>
</dbReference>
<feature type="transmembrane region" description="Helical" evidence="7">
    <location>
        <begin position="270"/>
        <end position="299"/>
    </location>
</feature>
<dbReference type="AlphaFoldDB" id="A0A2W4CPT0"/>
<dbReference type="EMBL" id="PCDP01000036">
    <property type="protein sequence ID" value="PZM12958.1"/>
    <property type="molecule type" value="Genomic_DNA"/>
</dbReference>
<feature type="transmembrane region" description="Helical" evidence="7">
    <location>
        <begin position="224"/>
        <end position="250"/>
    </location>
</feature>
<feature type="transmembrane region" description="Helical" evidence="7">
    <location>
        <begin position="88"/>
        <end position="109"/>
    </location>
</feature>
<evidence type="ECO:0000313" key="9">
    <source>
        <dbReference type="EMBL" id="PZM12958.1"/>
    </source>
</evidence>
<keyword evidence="6 7" id="KW-0472">Membrane</keyword>
<feature type="transmembrane region" description="Helical" evidence="7">
    <location>
        <begin position="26"/>
        <end position="53"/>
    </location>
</feature>
<dbReference type="GO" id="GO:0005886">
    <property type="term" value="C:plasma membrane"/>
    <property type="evidence" value="ECO:0007669"/>
    <property type="project" value="UniProtKB-SubCell"/>
</dbReference>
<dbReference type="SUPFAM" id="SSF161098">
    <property type="entry name" value="MetI-like"/>
    <property type="match status" value="1"/>
</dbReference>
<dbReference type="OrthoDB" id="7939379at2"/>
<organism evidence="9 10">
    <name type="scientific">Rhizobium tubonense</name>
    <dbReference type="NCBI Taxonomy" id="484088"/>
    <lineage>
        <taxon>Bacteria</taxon>
        <taxon>Pseudomonadati</taxon>
        <taxon>Pseudomonadota</taxon>
        <taxon>Alphaproteobacteria</taxon>
        <taxon>Hyphomicrobiales</taxon>
        <taxon>Rhizobiaceae</taxon>
        <taxon>Rhizobium/Agrobacterium group</taxon>
        <taxon>Rhizobium</taxon>
    </lineage>
</organism>
<dbReference type="RefSeq" id="WP_111161154.1">
    <property type="nucleotide sequence ID" value="NZ_PCDP01000036.1"/>
</dbReference>
<dbReference type="CDD" id="cd06261">
    <property type="entry name" value="TM_PBP2"/>
    <property type="match status" value="1"/>
</dbReference>
<comment type="subcellular location">
    <subcellularLocation>
        <location evidence="1 7">Cell membrane</location>
        <topology evidence="1 7">Multi-pass membrane protein</topology>
    </subcellularLocation>
</comment>
<dbReference type="Pfam" id="PF00528">
    <property type="entry name" value="BPD_transp_1"/>
    <property type="match status" value="1"/>
</dbReference>
<comment type="similarity">
    <text evidence="7">Belongs to the binding-protein-dependent transport system permease family.</text>
</comment>
<comment type="caution">
    <text evidence="9">The sequence shown here is derived from an EMBL/GenBank/DDBJ whole genome shotgun (WGS) entry which is preliminary data.</text>
</comment>
<dbReference type="GO" id="GO:0055085">
    <property type="term" value="P:transmembrane transport"/>
    <property type="evidence" value="ECO:0007669"/>
    <property type="project" value="InterPro"/>
</dbReference>
<accession>A0A2W4CPT0</accession>
<keyword evidence="3" id="KW-1003">Cell membrane</keyword>
<evidence type="ECO:0000313" key="10">
    <source>
        <dbReference type="Proteomes" id="UP000248925"/>
    </source>
</evidence>
<gene>
    <name evidence="9" type="ORF">CPY51_15615</name>
</gene>
<evidence type="ECO:0000256" key="5">
    <source>
        <dbReference type="ARBA" id="ARBA00022989"/>
    </source>
</evidence>
<dbReference type="InterPro" id="IPR000515">
    <property type="entry name" value="MetI-like"/>
</dbReference>
<feature type="domain" description="ABC transmembrane type-1" evidence="8">
    <location>
        <begin position="84"/>
        <end position="297"/>
    </location>
</feature>
<reference evidence="9 10" key="1">
    <citation type="journal article" date="2018" name="Sci. Rep.">
        <title>Rhizobium tumorigenes sp. nov., a novel plant tumorigenic bacterium isolated from cane gall tumors on thornless blackberry.</title>
        <authorList>
            <person name="Kuzmanovi N."/>
            <person name="Smalla K."/>
            <person name="Gronow S."/>
            <person name="PuBawska J."/>
        </authorList>
    </citation>
    <scope>NUCLEOTIDE SEQUENCE [LARGE SCALE GENOMIC DNA]</scope>
    <source>
        <strain evidence="9 10">CCBAU 85046</strain>
    </source>
</reference>
<evidence type="ECO:0000256" key="3">
    <source>
        <dbReference type="ARBA" id="ARBA00022475"/>
    </source>
</evidence>
<name>A0A2W4CPT0_9HYPH</name>
<evidence type="ECO:0000259" key="8">
    <source>
        <dbReference type="PROSITE" id="PS50928"/>
    </source>
</evidence>
<keyword evidence="5 7" id="KW-1133">Transmembrane helix</keyword>
<feature type="transmembrane region" description="Helical" evidence="7">
    <location>
        <begin position="169"/>
        <end position="192"/>
    </location>
</feature>
<proteinExistence type="inferred from homology"/>
<evidence type="ECO:0000256" key="7">
    <source>
        <dbReference type="RuleBase" id="RU363032"/>
    </source>
</evidence>
<dbReference type="PANTHER" id="PTHR30193">
    <property type="entry name" value="ABC TRANSPORTER PERMEASE PROTEIN"/>
    <property type="match status" value="1"/>
</dbReference>
<keyword evidence="4 7" id="KW-0812">Transmembrane</keyword>
<dbReference type="PROSITE" id="PS50928">
    <property type="entry name" value="ABC_TM1"/>
    <property type="match status" value="1"/>
</dbReference>
<evidence type="ECO:0000256" key="6">
    <source>
        <dbReference type="ARBA" id="ARBA00023136"/>
    </source>
</evidence>
<evidence type="ECO:0000256" key="2">
    <source>
        <dbReference type="ARBA" id="ARBA00022448"/>
    </source>
</evidence>
<sequence>MKSASSTSSPIRHAALTARYRTEKTAYWCVAPSVILLAITTIAPFAAVVMFSFTDYELGATGFNWVGLGNFARMINDQGAQKAIRNTLLFAGMVVPTTIALAMLFAVLVNERVKTRRAYEILFFLPITATVPVMSLVWSFILHDRIGPVHALMMTLGMPQVSFLSDPRIVLTSLAFIAVWQHLCFAFIIFLAGLTTIPKELYEAAALDGADRGWERLRRITLPLLGPTSLVVALLTTLRTLQVFDLIIVLTQGGPDGRSEVILYRTYLEAFAYFRVGYGSALALIFVGIVGIISVIQFLSAGRRK</sequence>
<feature type="transmembrane region" description="Helical" evidence="7">
    <location>
        <begin position="121"/>
        <end position="141"/>
    </location>
</feature>
<dbReference type="PANTHER" id="PTHR30193:SF37">
    <property type="entry name" value="INNER MEMBRANE ABC TRANSPORTER PERMEASE PROTEIN YCJO"/>
    <property type="match status" value="1"/>
</dbReference>
<evidence type="ECO:0000256" key="4">
    <source>
        <dbReference type="ARBA" id="ARBA00022692"/>
    </source>
</evidence>
<dbReference type="InterPro" id="IPR051393">
    <property type="entry name" value="ABC_transporter_permease"/>
</dbReference>